<dbReference type="InterPro" id="IPR011051">
    <property type="entry name" value="RmlC_Cupin_sf"/>
</dbReference>
<dbReference type="AlphaFoldDB" id="A0A8J6QIP1"/>
<dbReference type="Pfam" id="PF07883">
    <property type="entry name" value="Cupin_2"/>
    <property type="match status" value="1"/>
</dbReference>
<dbReference type="Proteomes" id="UP000638014">
    <property type="component" value="Unassembled WGS sequence"/>
</dbReference>
<accession>A0A8J6QIP1</accession>
<dbReference type="InterPro" id="IPR014710">
    <property type="entry name" value="RmlC-like_jellyroll"/>
</dbReference>
<comment type="caution">
    <text evidence="2">The sequence shown here is derived from an EMBL/GenBank/DDBJ whole genome shotgun (WGS) entry which is preliminary data.</text>
</comment>
<dbReference type="InterPro" id="IPR013096">
    <property type="entry name" value="Cupin_2"/>
</dbReference>
<evidence type="ECO:0000313" key="2">
    <source>
        <dbReference type="EMBL" id="MBD1388766.1"/>
    </source>
</evidence>
<dbReference type="EMBL" id="JACXAF010000005">
    <property type="protein sequence ID" value="MBD1388766.1"/>
    <property type="molecule type" value="Genomic_DNA"/>
</dbReference>
<dbReference type="SUPFAM" id="SSF51182">
    <property type="entry name" value="RmlC-like cupins"/>
    <property type="match status" value="1"/>
</dbReference>
<proteinExistence type="predicted"/>
<name>A0A8J6QIP1_9GAMM</name>
<protein>
    <submittedName>
        <fullName evidence="2">Cupin domain-containing protein</fullName>
    </submittedName>
</protein>
<reference evidence="2" key="1">
    <citation type="submission" date="2020-09" db="EMBL/GenBank/DDBJ databases">
        <title>A novel bacterium of genus Neiella, isolated from South China Sea.</title>
        <authorList>
            <person name="Huang H."/>
            <person name="Mo K."/>
            <person name="Hu Y."/>
        </authorList>
    </citation>
    <scope>NUCLEOTIDE SEQUENCE</scope>
    <source>
        <strain evidence="2">HB171785</strain>
    </source>
</reference>
<organism evidence="2 3">
    <name type="scientific">Neiella litorisoli</name>
    <dbReference type="NCBI Taxonomy" id="2771431"/>
    <lineage>
        <taxon>Bacteria</taxon>
        <taxon>Pseudomonadati</taxon>
        <taxon>Pseudomonadota</taxon>
        <taxon>Gammaproteobacteria</taxon>
        <taxon>Alteromonadales</taxon>
        <taxon>Echinimonadaceae</taxon>
        <taxon>Neiella</taxon>
    </lineage>
</organism>
<sequence>MGVQVKFDKGAVGAVHTHDIHDQLAICLKGSFEIDLNGVKTIIKQGDAFLALKGSPHGVVALEQDSMLLDTFNPYRADFVGKKQ</sequence>
<feature type="domain" description="Cupin type-2" evidence="1">
    <location>
        <begin position="5"/>
        <end position="66"/>
    </location>
</feature>
<gene>
    <name evidence="2" type="ORF">IC617_04945</name>
</gene>
<evidence type="ECO:0000313" key="3">
    <source>
        <dbReference type="Proteomes" id="UP000638014"/>
    </source>
</evidence>
<evidence type="ECO:0000259" key="1">
    <source>
        <dbReference type="Pfam" id="PF07883"/>
    </source>
</evidence>
<keyword evidence="3" id="KW-1185">Reference proteome</keyword>
<dbReference type="Gene3D" id="2.60.120.10">
    <property type="entry name" value="Jelly Rolls"/>
    <property type="match status" value="1"/>
</dbReference>